<dbReference type="CDD" id="cd22160">
    <property type="entry name" value="F-box_AtFBL13-like"/>
    <property type="match status" value="1"/>
</dbReference>
<feature type="domain" description="F-box" evidence="1">
    <location>
        <begin position="21"/>
        <end position="60"/>
    </location>
</feature>
<dbReference type="Proteomes" id="UP001152523">
    <property type="component" value="Unassembled WGS sequence"/>
</dbReference>
<gene>
    <name evidence="3" type="ORF">CEPIT_LOCUS43830</name>
</gene>
<dbReference type="InterPro" id="IPR055411">
    <property type="entry name" value="LRR_FXL15/At3g58940/PEG3-like"/>
</dbReference>
<proteinExistence type="predicted"/>
<dbReference type="SUPFAM" id="SSF81383">
    <property type="entry name" value="F-box domain"/>
    <property type="match status" value="1"/>
</dbReference>
<evidence type="ECO:0008006" key="5">
    <source>
        <dbReference type="Google" id="ProtNLM"/>
    </source>
</evidence>
<dbReference type="InterPro" id="IPR001810">
    <property type="entry name" value="F-box_dom"/>
</dbReference>
<sequence length="210" mass="24157">MPLKKKYSGTPVRSNYHQDIISNLPQNLRETILTYLPLQDAVRTSVLSSEWRYTWTKVPRLCFDETICPGSSGGDQWEFQNKYVRRILHVLLQHEGPITTFELAIPEMEIFPEMDSLMLFLSKSDVESLALMFKSGHYKLPSTFFKCQRLKSLYLMSCLVHPPSDFIGFSQLLTIDMFDVDIGSKPLESIIACCPLLECLKLDMSSIYDI</sequence>
<feature type="domain" description="F-box/LRR-repeat protein 15/At3g58940/PEG3-like LRR" evidence="2">
    <location>
        <begin position="120"/>
        <end position="205"/>
    </location>
</feature>
<evidence type="ECO:0000259" key="2">
    <source>
        <dbReference type="Pfam" id="PF24758"/>
    </source>
</evidence>
<dbReference type="SUPFAM" id="SSF52047">
    <property type="entry name" value="RNI-like"/>
    <property type="match status" value="1"/>
</dbReference>
<name>A0AAV0GI42_9ASTE</name>
<evidence type="ECO:0000259" key="1">
    <source>
        <dbReference type="Pfam" id="PF00646"/>
    </source>
</evidence>
<dbReference type="Gene3D" id="1.20.1280.50">
    <property type="match status" value="1"/>
</dbReference>
<dbReference type="Gene3D" id="3.80.10.10">
    <property type="entry name" value="Ribonuclease Inhibitor"/>
    <property type="match status" value="1"/>
</dbReference>
<keyword evidence="4" id="KW-1185">Reference proteome</keyword>
<dbReference type="InterPro" id="IPR053781">
    <property type="entry name" value="F-box_AtFBL13-like"/>
</dbReference>
<dbReference type="Pfam" id="PF00646">
    <property type="entry name" value="F-box"/>
    <property type="match status" value="1"/>
</dbReference>
<evidence type="ECO:0000313" key="3">
    <source>
        <dbReference type="EMBL" id="CAH9147549.1"/>
    </source>
</evidence>
<organism evidence="3 4">
    <name type="scientific">Cuscuta epithymum</name>
    <dbReference type="NCBI Taxonomy" id="186058"/>
    <lineage>
        <taxon>Eukaryota</taxon>
        <taxon>Viridiplantae</taxon>
        <taxon>Streptophyta</taxon>
        <taxon>Embryophyta</taxon>
        <taxon>Tracheophyta</taxon>
        <taxon>Spermatophyta</taxon>
        <taxon>Magnoliopsida</taxon>
        <taxon>eudicotyledons</taxon>
        <taxon>Gunneridae</taxon>
        <taxon>Pentapetalae</taxon>
        <taxon>asterids</taxon>
        <taxon>lamiids</taxon>
        <taxon>Solanales</taxon>
        <taxon>Convolvulaceae</taxon>
        <taxon>Cuscuteae</taxon>
        <taxon>Cuscuta</taxon>
        <taxon>Cuscuta subgen. Cuscuta</taxon>
    </lineage>
</organism>
<accession>A0AAV0GI42</accession>
<dbReference type="Pfam" id="PF24758">
    <property type="entry name" value="LRR_At5g56370"/>
    <property type="match status" value="1"/>
</dbReference>
<dbReference type="InterPro" id="IPR032675">
    <property type="entry name" value="LRR_dom_sf"/>
</dbReference>
<comment type="caution">
    <text evidence="3">The sequence shown here is derived from an EMBL/GenBank/DDBJ whole genome shotgun (WGS) entry which is preliminary data.</text>
</comment>
<dbReference type="PANTHER" id="PTHR31639:SF310">
    <property type="entry name" value="F-BOX DOMAIN-CONTAINING PROTEIN"/>
    <property type="match status" value="1"/>
</dbReference>
<dbReference type="AlphaFoldDB" id="A0AAV0GI42"/>
<reference evidence="3" key="1">
    <citation type="submission" date="2022-07" db="EMBL/GenBank/DDBJ databases">
        <authorList>
            <person name="Macas J."/>
            <person name="Novak P."/>
            <person name="Neumann P."/>
        </authorList>
    </citation>
    <scope>NUCLEOTIDE SEQUENCE</scope>
</reference>
<dbReference type="InterPro" id="IPR036047">
    <property type="entry name" value="F-box-like_dom_sf"/>
</dbReference>
<dbReference type="EMBL" id="CAMAPF010001134">
    <property type="protein sequence ID" value="CAH9147549.1"/>
    <property type="molecule type" value="Genomic_DNA"/>
</dbReference>
<protein>
    <recommendedName>
        <fullName evidence="5">F-box domain-containing protein</fullName>
    </recommendedName>
</protein>
<dbReference type="PANTHER" id="PTHR31639">
    <property type="entry name" value="F-BOX PROTEIN-LIKE"/>
    <property type="match status" value="1"/>
</dbReference>
<evidence type="ECO:0000313" key="4">
    <source>
        <dbReference type="Proteomes" id="UP001152523"/>
    </source>
</evidence>